<feature type="domain" description="Peptidase C14 caspase" evidence="5">
    <location>
        <begin position="53"/>
        <end position="281"/>
    </location>
</feature>
<dbReference type="Proteomes" id="UP001175226">
    <property type="component" value="Unassembled WGS sequence"/>
</dbReference>
<reference evidence="6" key="1">
    <citation type="submission" date="2023-06" db="EMBL/GenBank/DDBJ databases">
        <authorList>
            <consortium name="Lawrence Berkeley National Laboratory"/>
            <person name="Ahrendt S."/>
            <person name="Sahu N."/>
            <person name="Indic B."/>
            <person name="Wong-Bajracharya J."/>
            <person name="Merenyi Z."/>
            <person name="Ke H.-M."/>
            <person name="Monk M."/>
            <person name="Kocsube S."/>
            <person name="Drula E."/>
            <person name="Lipzen A."/>
            <person name="Balint B."/>
            <person name="Henrissat B."/>
            <person name="Andreopoulos B."/>
            <person name="Martin F.M."/>
            <person name="Harder C.B."/>
            <person name="Rigling D."/>
            <person name="Ford K.L."/>
            <person name="Foster G.D."/>
            <person name="Pangilinan J."/>
            <person name="Papanicolaou A."/>
            <person name="Barry K."/>
            <person name="LaButti K."/>
            <person name="Viragh M."/>
            <person name="Koriabine M."/>
            <person name="Yan M."/>
            <person name="Riley R."/>
            <person name="Champramary S."/>
            <person name="Plett K.L."/>
            <person name="Tsai I.J."/>
            <person name="Slot J."/>
            <person name="Sipos G."/>
            <person name="Plett J."/>
            <person name="Nagy L.G."/>
            <person name="Grigoriev I.V."/>
        </authorList>
    </citation>
    <scope>NUCLEOTIDE SEQUENCE</scope>
    <source>
        <strain evidence="6">FPL87.14</strain>
    </source>
</reference>
<keyword evidence="7" id="KW-1185">Reference proteome</keyword>
<dbReference type="EMBL" id="JAUEPT010000115">
    <property type="protein sequence ID" value="KAK0431420.1"/>
    <property type="molecule type" value="Genomic_DNA"/>
</dbReference>
<evidence type="ECO:0000256" key="2">
    <source>
        <dbReference type="ARBA" id="ARBA00022703"/>
    </source>
</evidence>
<keyword evidence="2" id="KW-0053">Apoptosis</keyword>
<organism evidence="6 7">
    <name type="scientific">Armillaria borealis</name>
    <dbReference type="NCBI Taxonomy" id="47425"/>
    <lineage>
        <taxon>Eukaryota</taxon>
        <taxon>Fungi</taxon>
        <taxon>Dikarya</taxon>
        <taxon>Basidiomycota</taxon>
        <taxon>Agaricomycotina</taxon>
        <taxon>Agaricomycetes</taxon>
        <taxon>Agaricomycetidae</taxon>
        <taxon>Agaricales</taxon>
        <taxon>Marasmiineae</taxon>
        <taxon>Physalacriaceae</taxon>
        <taxon>Armillaria</taxon>
    </lineage>
</organism>
<dbReference type="GO" id="GO:0006915">
    <property type="term" value="P:apoptotic process"/>
    <property type="evidence" value="ECO:0007669"/>
    <property type="project" value="UniProtKB-KW"/>
</dbReference>
<dbReference type="InterPro" id="IPR029030">
    <property type="entry name" value="Caspase-like_dom_sf"/>
</dbReference>
<dbReference type="PANTHER" id="PTHR48104:SF30">
    <property type="entry name" value="METACASPASE-1"/>
    <property type="match status" value="1"/>
</dbReference>
<feature type="compositionally biased region" description="Polar residues" evidence="4">
    <location>
        <begin position="10"/>
        <end position="20"/>
    </location>
</feature>
<comment type="caution">
    <text evidence="6">The sequence shown here is derived from an EMBL/GenBank/DDBJ whole genome shotgun (WGS) entry which is preliminary data.</text>
</comment>
<protein>
    <submittedName>
        <fullName evidence="6">Caspase domain-containing protein</fullName>
    </submittedName>
</protein>
<dbReference type="InterPro" id="IPR011600">
    <property type="entry name" value="Pept_C14_caspase"/>
</dbReference>
<keyword evidence="3" id="KW-0378">Hydrolase</keyword>
<evidence type="ECO:0000313" key="6">
    <source>
        <dbReference type="EMBL" id="KAK0431420.1"/>
    </source>
</evidence>
<proteinExistence type="inferred from homology"/>
<name>A0AA39MFC0_9AGAR</name>
<evidence type="ECO:0000256" key="1">
    <source>
        <dbReference type="ARBA" id="ARBA00009005"/>
    </source>
</evidence>
<feature type="region of interest" description="Disordered" evidence="4">
    <location>
        <begin position="1"/>
        <end position="20"/>
    </location>
</feature>
<sequence>MASPVLSKWPTRNATQTNRTSNGACRYHDCSYLPHASRCVQDISGRKCESSGRKRALCIGINYRNKPNKLQGCIQDTKKIYDFLTQNDYKADDITVLTDETDDKPTRKNILDALSRLVEGAQSKDSLFLHYSGHGSQVSDKNGDEVDGKDEGIVSCDLLIITDDELHRILQPLPFGCQLTALFDSCHSGTILDLPYAYNCIGQCYGTKPGSDISADVICWSGAKDNQESADAPQGGVMTSAFIEAFENNPKQSYKELLHSIRIIVESEDGNFQTPQLGSSQPIDTNSKFIL</sequence>
<keyword evidence="3" id="KW-0645">Protease</keyword>
<gene>
    <name evidence="6" type="ORF">EV421DRAFT_171302</name>
</gene>
<dbReference type="GO" id="GO:0004197">
    <property type="term" value="F:cysteine-type endopeptidase activity"/>
    <property type="evidence" value="ECO:0007669"/>
    <property type="project" value="InterPro"/>
</dbReference>
<dbReference type="GO" id="GO:0005737">
    <property type="term" value="C:cytoplasm"/>
    <property type="evidence" value="ECO:0007669"/>
    <property type="project" value="TreeGrafter"/>
</dbReference>
<dbReference type="GO" id="GO:0006508">
    <property type="term" value="P:proteolysis"/>
    <property type="evidence" value="ECO:0007669"/>
    <property type="project" value="InterPro"/>
</dbReference>
<comment type="similarity">
    <text evidence="1">Belongs to the peptidase C14B family.</text>
</comment>
<dbReference type="AlphaFoldDB" id="A0AA39MFC0"/>
<dbReference type="Pfam" id="PF00656">
    <property type="entry name" value="Peptidase_C14"/>
    <property type="match status" value="1"/>
</dbReference>
<evidence type="ECO:0000256" key="4">
    <source>
        <dbReference type="SAM" id="MobiDB-lite"/>
    </source>
</evidence>
<evidence type="ECO:0000313" key="7">
    <source>
        <dbReference type="Proteomes" id="UP001175226"/>
    </source>
</evidence>
<keyword evidence="3" id="KW-0788">Thiol protease</keyword>
<accession>A0AA39MFC0</accession>
<dbReference type="InterPro" id="IPR050452">
    <property type="entry name" value="Metacaspase"/>
</dbReference>
<dbReference type="SUPFAM" id="SSF52129">
    <property type="entry name" value="Caspase-like"/>
    <property type="match status" value="1"/>
</dbReference>
<dbReference type="Gene3D" id="3.40.50.12660">
    <property type="match status" value="1"/>
</dbReference>
<evidence type="ECO:0000256" key="3">
    <source>
        <dbReference type="ARBA" id="ARBA00022807"/>
    </source>
</evidence>
<dbReference type="PANTHER" id="PTHR48104">
    <property type="entry name" value="METACASPASE-4"/>
    <property type="match status" value="1"/>
</dbReference>
<evidence type="ECO:0000259" key="5">
    <source>
        <dbReference type="Pfam" id="PF00656"/>
    </source>
</evidence>